<dbReference type="InterPro" id="IPR013389">
    <property type="entry name" value="CRISPR-assoc_prot_Cas8b"/>
</dbReference>
<dbReference type="InParanoid" id="A0A140L5M0"/>
<keyword evidence="2" id="KW-1185">Reference proteome</keyword>
<dbReference type="PATRIC" id="fig|520764.3.peg.1889"/>
<dbReference type="OrthoDB" id="1706583at2"/>
<evidence type="ECO:0000313" key="2">
    <source>
        <dbReference type="Proteomes" id="UP000070427"/>
    </source>
</evidence>
<comment type="caution">
    <text evidence="1">The sequence shown here is derived from an EMBL/GenBank/DDBJ whole genome shotgun (WGS) entry which is preliminary data.</text>
</comment>
<evidence type="ECO:0008006" key="3">
    <source>
        <dbReference type="Google" id="ProtNLM"/>
    </source>
</evidence>
<accession>A0A140L5M0</accession>
<dbReference type="STRING" id="520764.AN618_17550"/>
<organism evidence="1 2">
    <name type="scientific">Fervidicola ferrireducens</name>
    <dbReference type="NCBI Taxonomy" id="520764"/>
    <lineage>
        <taxon>Bacteria</taxon>
        <taxon>Bacillati</taxon>
        <taxon>Bacillota</taxon>
        <taxon>Clostridia</taxon>
        <taxon>Thermosediminibacterales</taxon>
        <taxon>Thermosediminibacteraceae</taxon>
        <taxon>Fervidicola</taxon>
    </lineage>
</organism>
<dbReference type="AlphaFoldDB" id="A0A140L5M0"/>
<dbReference type="NCBIfam" id="TIGR02556">
    <property type="entry name" value="cas_TM1802"/>
    <property type="match status" value="1"/>
</dbReference>
<evidence type="ECO:0000313" key="1">
    <source>
        <dbReference type="EMBL" id="KXG75845.1"/>
    </source>
</evidence>
<sequence>MIEAIKILGESMMKTAGSEPFLSSLIDQVDADRYIVIFDFKTDDDIEIKIDTWGVDAEKLDKVKWVGNVKGNNPQDRLTTDNLQYLVSQSIPNLAANLPEGSDLKIKLQDFIDKFYYKIPGLKGFESRYAYIWDLDKIGIKGQNLLSKKNKEKIAALAESYEFGSPEFYEAYVKKEGKAKDLASIVADFVGNWLEKQWDIPRKSIGLYTIRLDGQLLAEHPDYHKYLENRLVDDVFDEEEFVGQCHICQKSQEKLTKNFTRFRLLKFYINDKKGFASGLADRGFFKNYAVCKECYKHLLVGERTIENHFRSRLGEADVYLIPEFYQNVDPEQLHVKEWAEYLKRKLQELNKFEAWQEFQDKISDDQLRKFGKDSYLLNFLFARRPPGSSEVKVLRFIQDIPPHRLDELKNAMIQVRDLFGEGEMHHFNLDYTQIYFLLPIRKVKNEPQIGIYLDILEALFKGHPLKLSLLTDLLMETVRVHAFEKYDAYVQKKNDKSDSIDELDRFLIMAQFFIFYLKRLNMIKELRGGELELVAEKLVPEEIKSYWEKVGLSDPQKALFLLGYLIGEIGKKQYQEGKTKPIMNKLNYQGMTEGKIKVLSSEILDKLYQNKIWNFNERIYAAMKELLDKSLGKFNSAEENVYWILSGYAFSTARGIMSKSAEKTAEKEEEV</sequence>
<protein>
    <recommendedName>
        <fullName evidence="3">CRISPR-associated protein Csh1</fullName>
    </recommendedName>
</protein>
<dbReference type="InterPro" id="IPR013420">
    <property type="entry name" value="CRISPR-assoc_prot_Cas8b/Csh1_C"/>
</dbReference>
<dbReference type="EMBL" id="LOED01000023">
    <property type="protein sequence ID" value="KXG75845.1"/>
    <property type="molecule type" value="Genomic_DNA"/>
</dbReference>
<gene>
    <name evidence="1" type="ORF">AN618_17550</name>
</gene>
<dbReference type="Proteomes" id="UP000070427">
    <property type="component" value="Unassembled WGS sequence"/>
</dbReference>
<name>A0A140L5M0_9FIRM</name>
<dbReference type="RefSeq" id="WP_066353954.1">
    <property type="nucleotide sequence ID" value="NZ_LOED01000023.1"/>
</dbReference>
<dbReference type="NCBIfam" id="TIGR02591">
    <property type="entry name" value="cas_Csh1"/>
    <property type="match status" value="1"/>
</dbReference>
<proteinExistence type="predicted"/>
<dbReference type="Pfam" id="PF09484">
    <property type="entry name" value="Cas_TM1802"/>
    <property type="match status" value="1"/>
</dbReference>
<reference evidence="1 2" key="1">
    <citation type="submission" date="2015-12" db="EMBL/GenBank/DDBJ databases">
        <title>Draft genome sequnece of Fervidicola ferrireducens strain Y170.</title>
        <authorList>
            <person name="Patel B.K."/>
        </authorList>
    </citation>
    <scope>NUCLEOTIDE SEQUENCE [LARGE SCALE GENOMIC DNA]</scope>
    <source>
        <strain evidence="1 2">Y170</strain>
    </source>
</reference>